<feature type="coiled-coil region" evidence="1">
    <location>
        <begin position="230"/>
        <end position="320"/>
    </location>
</feature>
<evidence type="ECO:0000313" key="4">
    <source>
        <dbReference type="Proteomes" id="UP000000305"/>
    </source>
</evidence>
<name>E9HMW8_DAPPU</name>
<organism evidence="3 4">
    <name type="scientific">Daphnia pulex</name>
    <name type="common">Water flea</name>
    <dbReference type="NCBI Taxonomy" id="6669"/>
    <lineage>
        <taxon>Eukaryota</taxon>
        <taxon>Metazoa</taxon>
        <taxon>Ecdysozoa</taxon>
        <taxon>Arthropoda</taxon>
        <taxon>Crustacea</taxon>
        <taxon>Branchiopoda</taxon>
        <taxon>Diplostraca</taxon>
        <taxon>Cladocera</taxon>
        <taxon>Anomopoda</taxon>
        <taxon>Daphniidae</taxon>
        <taxon>Daphnia</taxon>
    </lineage>
</organism>
<evidence type="ECO:0000256" key="1">
    <source>
        <dbReference type="SAM" id="Coils"/>
    </source>
</evidence>
<keyword evidence="4" id="KW-1185">Reference proteome</keyword>
<dbReference type="OrthoDB" id="6381435at2759"/>
<evidence type="ECO:0000256" key="2">
    <source>
        <dbReference type="SAM" id="MobiDB-lite"/>
    </source>
</evidence>
<feature type="region of interest" description="Disordered" evidence="2">
    <location>
        <begin position="31"/>
        <end position="103"/>
    </location>
</feature>
<feature type="compositionally biased region" description="Basic and acidic residues" evidence="2">
    <location>
        <begin position="31"/>
        <end position="43"/>
    </location>
</feature>
<dbReference type="KEGG" id="dpx:DAPPUDRAFT_302260"/>
<proteinExistence type="predicted"/>
<sequence>MPKVSDPLCPLGFHPQVRWPTRCKRCFREYKEHSNATNRKDNGDSSTSALRREDRSSSVDSLDESKFENIPTPVAPVRTRESVALSRRNTTEIPMLKENPQEAGLKETEKFKDYGSIYSSISASAFSRLNKHKSSATAQDPSGTGAIAKSGGDYEIPRRGSSGDESERLRKKRVQIHSLKEVPADSNYNSPDVQFILEVKRSNIKSRGSDDDANSFAGTDITENTETTETTLVEANFDELQDQVNNMKKELDKYRVRCERLEREKDELSNKKFRSIGMNGGTGSESMRLQQRIRELETTNEDLIDDKQSAELRVAELERELESRPSSAQTHKVRSLHILSRLIELDFEY</sequence>
<feature type="compositionally biased region" description="Basic and acidic residues" evidence="2">
    <location>
        <begin position="155"/>
        <end position="168"/>
    </location>
</feature>
<protein>
    <submittedName>
        <fullName evidence="3">Uncharacterized protein</fullName>
    </submittedName>
</protein>
<dbReference type="EMBL" id="GL732691">
    <property type="protein sequence ID" value="EFX66884.1"/>
    <property type="molecule type" value="Genomic_DNA"/>
</dbReference>
<dbReference type="Proteomes" id="UP000000305">
    <property type="component" value="Unassembled WGS sequence"/>
</dbReference>
<evidence type="ECO:0000313" key="3">
    <source>
        <dbReference type="EMBL" id="EFX66884.1"/>
    </source>
</evidence>
<dbReference type="eggNOG" id="KOG4787">
    <property type="taxonomic scope" value="Eukaryota"/>
</dbReference>
<feature type="compositionally biased region" description="Basic and acidic residues" evidence="2">
    <location>
        <begin position="50"/>
        <end position="67"/>
    </location>
</feature>
<dbReference type="InParanoid" id="E9HMW8"/>
<dbReference type="AlphaFoldDB" id="E9HMW8"/>
<dbReference type="HOGENOM" id="CLU_775168_0_0_1"/>
<gene>
    <name evidence="3" type="ORF">DAPPUDRAFT_302260</name>
</gene>
<accession>E9HMW8</accession>
<feature type="region of interest" description="Disordered" evidence="2">
    <location>
        <begin position="206"/>
        <end position="228"/>
    </location>
</feature>
<reference evidence="3 4" key="1">
    <citation type="journal article" date="2011" name="Science">
        <title>The ecoresponsive genome of Daphnia pulex.</title>
        <authorList>
            <person name="Colbourne J.K."/>
            <person name="Pfrender M.E."/>
            <person name="Gilbert D."/>
            <person name="Thomas W.K."/>
            <person name="Tucker A."/>
            <person name="Oakley T.H."/>
            <person name="Tokishita S."/>
            <person name="Aerts A."/>
            <person name="Arnold G.J."/>
            <person name="Basu M.K."/>
            <person name="Bauer D.J."/>
            <person name="Caceres C.E."/>
            <person name="Carmel L."/>
            <person name="Casola C."/>
            <person name="Choi J.H."/>
            <person name="Detter J.C."/>
            <person name="Dong Q."/>
            <person name="Dusheyko S."/>
            <person name="Eads B.D."/>
            <person name="Frohlich T."/>
            <person name="Geiler-Samerotte K.A."/>
            <person name="Gerlach D."/>
            <person name="Hatcher P."/>
            <person name="Jogdeo S."/>
            <person name="Krijgsveld J."/>
            <person name="Kriventseva E.V."/>
            <person name="Kultz D."/>
            <person name="Laforsch C."/>
            <person name="Lindquist E."/>
            <person name="Lopez J."/>
            <person name="Manak J.R."/>
            <person name="Muller J."/>
            <person name="Pangilinan J."/>
            <person name="Patwardhan R.P."/>
            <person name="Pitluck S."/>
            <person name="Pritham E.J."/>
            <person name="Rechtsteiner A."/>
            <person name="Rho M."/>
            <person name="Rogozin I.B."/>
            <person name="Sakarya O."/>
            <person name="Salamov A."/>
            <person name="Schaack S."/>
            <person name="Shapiro H."/>
            <person name="Shiga Y."/>
            <person name="Skalitzky C."/>
            <person name="Smith Z."/>
            <person name="Souvorov A."/>
            <person name="Sung W."/>
            <person name="Tang Z."/>
            <person name="Tsuchiya D."/>
            <person name="Tu H."/>
            <person name="Vos H."/>
            <person name="Wang M."/>
            <person name="Wolf Y.I."/>
            <person name="Yamagata H."/>
            <person name="Yamada T."/>
            <person name="Ye Y."/>
            <person name="Shaw J.R."/>
            <person name="Andrews J."/>
            <person name="Crease T.J."/>
            <person name="Tang H."/>
            <person name="Lucas S.M."/>
            <person name="Robertson H.M."/>
            <person name="Bork P."/>
            <person name="Koonin E.V."/>
            <person name="Zdobnov E.M."/>
            <person name="Grigoriev I.V."/>
            <person name="Lynch M."/>
            <person name="Boore J.L."/>
        </authorList>
    </citation>
    <scope>NUCLEOTIDE SEQUENCE [LARGE SCALE GENOMIC DNA]</scope>
</reference>
<keyword evidence="1" id="KW-0175">Coiled coil</keyword>
<feature type="region of interest" description="Disordered" evidence="2">
    <location>
        <begin position="134"/>
        <end position="170"/>
    </location>
</feature>